<protein>
    <recommendedName>
        <fullName evidence="4">Outer membrane protein beta-barrel domain-containing protein</fullName>
    </recommendedName>
</protein>
<feature type="chain" id="PRO_5001998485" description="Outer membrane protein beta-barrel domain-containing protein" evidence="1">
    <location>
        <begin position="22"/>
        <end position="310"/>
    </location>
</feature>
<evidence type="ECO:0008006" key="4">
    <source>
        <dbReference type="Google" id="ProtNLM"/>
    </source>
</evidence>
<evidence type="ECO:0000256" key="1">
    <source>
        <dbReference type="SAM" id="SignalP"/>
    </source>
</evidence>
<gene>
    <name evidence="2" type="ORF">HQ35_00230</name>
</gene>
<organism evidence="2 3">
    <name type="scientific">Porphyromonas cangingivalis</name>
    <dbReference type="NCBI Taxonomy" id="36874"/>
    <lineage>
        <taxon>Bacteria</taxon>
        <taxon>Pseudomonadati</taxon>
        <taxon>Bacteroidota</taxon>
        <taxon>Bacteroidia</taxon>
        <taxon>Bacteroidales</taxon>
        <taxon>Porphyromonadaceae</taxon>
        <taxon>Porphyromonas</taxon>
    </lineage>
</organism>
<dbReference type="RefSeq" id="WP_036849803.1">
    <property type="nucleotide sequence ID" value="NZ_JQJD01000001.1"/>
</dbReference>
<feature type="signal peptide" evidence="1">
    <location>
        <begin position="1"/>
        <end position="21"/>
    </location>
</feature>
<accession>A0A0A2EWH3</accession>
<keyword evidence="3" id="KW-1185">Reference proteome</keyword>
<keyword evidence="1" id="KW-0732">Signal</keyword>
<name>A0A0A2EWH3_PORCN</name>
<dbReference type="OrthoDB" id="1014835at2"/>
<evidence type="ECO:0000313" key="2">
    <source>
        <dbReference type="EMBL" id="KGN83236.1"/>
    </source>
</evidence>
<dbReference type="NCBIfam" id="NF033709">
    <property type="entry name" value="PorV_fam"/>
    <property type="match status" value="1"/>
</dbReference>
<reference evidence="2 3" key="1">
    <citation type="submission" date="2014-08" db="EMBL/GenBank/DDBJ databases">
        <title>Porphyromonas cangingivalis strain:COT-109_OH1386 Genome sequencing.</title>
        <authorList>
            <person name="Wallis C."/>
            <person name="Deusch O."/>
            <person name="O'Flynn C."/>
            <person name="Davis I."/>
            <person name="Jospin G."/>
            <person name="Darling A.E."/>
            <person name="Coil D.A."/>
            <person name="Alexiev A."/>
            <person name="Horsfall A."/>
            <person name="Kirkwood N."/>
            <person name="Harris S."/>
            <person name="Eisen J.A."/>
        </authorList>
    </citation>
    <scope>NUCLEOTIDE SEQUENCE [LARGE SCALE GENOMIC DNA]</scope>
    <source>
        <strain evidence="3">COT-109 OH1386</strain>
    </source>
</reference>
<dbReference type="Proteomes" id="UP000030125">
    <property type="component" value="Unassembled WGS sequence"/>
</dbReference>
<evidence type="ECO:0000313" key="3">
    <source>
        <dbReference type="Proteomes" id="UP000030125"/>
    </source>
</evidence>
<dbReference type="EMBL" id="JQJD01000001">
    <property type="protein sequence ID" value="KGN83236.1"/>
    <property type="molecule type" value="Genomic_DNA"/>
</dbReference>
<comment type="caution">
    <text evidence="2">The sequence shown here is derived from an EMBL/GenBank/DDBJ whole genome shotgun (WGS) entry which is preliminary data.</text>
</comment>
<proteinExistence type="predicted"/>
<dbReference type="AlphaFoldDB" id="A0A0A2EWH3"/>
<sequence length="310" mass="34350">MIKKFILLCLGLYALGTTLSAQTQTLPILDMGNDLRSAGMAGVNPIHSIHSSFYSTPTSLLYGTRSLRFSYQIGVRPHTDAHRITYHQASAGYRLDQYQGFYLGWRYLGGMEVPYINAQGVTRGSIHPRDWAVDLGYTRLFGESFSGWGRIGYLQSYNSVTADVVTASLGADYRRLGFSDNFGDFMLGFSVENFGSNVKYSKSGESFKQPTLARLGSSVTILKGRNLTFGAGIRYLFTGNEDKRLIYNFGGEVCLGKILSIRSGYILSPYGNILTLGLGLNYKGISLDGAYDKHKLNEFNMIRLGLTWSL</sequence>
<dbReference type="STRING" id="36874.HQ34_10070"/>